<reference evidence="1" key="1">
    <citation type="submission" date="2021-02" db="EMBL/GenBank/DDBJ databases">
        <title>First Annotated Genome of the Yellow-green Alga Tribonema minus.</title>
        <authorList>
            <person name="Mahan K.M."/>
        </authorList>
    </citation>
    <scope>NUCLEOTIDE SEQUENCE</scope>
    <source>
        <strain evidence="1">UTEX B ZZ1240</strain>
    </source>
</reference>
<dbReference type="AlphaFoldDB" id="A0A835ZA35"/>
<sequence length="328" mass="35136">MVTGGHVTMPVTLDTTVKDVKIFLGQHQDRKPYYYRLLLGKKDMKVRAPDGTANKLVRYTGPQCAGVTVTAIAPYSAYAGMNTIPGAAVDDHGNAHGAAYDLGEDGAFQGLTAAVLQLSGFDFVAPRTALEEKGFTLVHWVCIPSEAEFTQALSGAFQCWVISGHSGDAPLGAGHLDSLKHFYERGGGVYLWGDNDPYFFHANVVAHTLLGPGISLEGNDWGDRHLSPRPSTKAGSGFDSNSLLFTGIAKLYEGITIARVCAAGRTGVKTIMVSSHRQPLPGVINDGRHRLIVDGGFTRLFCHWDAAGSARFVKNASAWLCGVDADWV</sequence>
<comment type="caution">
    <text evidence="1">The sequence shown here is derived from an EMBL/GenBank/DDBJ whole genome shotgun (WGS) entry which is preliminary data.</text>
</comment>
<dbReference type="Proteomes" id="UP000664859">
    <property type="component" value="Unassembled WGS sequence"/>
</dbReference>
<dbReference type="OrthoDB" id="9987241at2759"/>
<name>A0A835ZA35_9STRA</name>
<evidence type="ECO:0000313" key="1">
    <source>
        <dbReference type="EMBL" id="KAG5189825.1"/>
    </source>
</evidence>
<protein>
    <submittedName>
        <fullName evidence="1">Uncharacterized protein</fullName>
    </submittedName>
</protein>
<dbReference type="EMBL" id="JAFCMP010000044">
    <property type="protein sequence ID" value="KAG5189825.1"/>
    <property type="molecule type" value="Genomic_DNA"/>
</dbReference>
<keyword evidence="2" id="KW-1185">Reference proteome</keyword>
<evidence type="ECO:0000313" key="2">
    <source>
        <dbReference type="Proteomes" id="UP000664859"/>
    </source>
</evidence>
<accession>A0A835ZA35</accession>
<gene>
    <name evidence="1" type="ORF">JKP88DRAFT_286489</name>
</gene>
<organism evidence="1 2">
    <name type="scientific">Tribonema minus</name>
    <dbReference type="NCBI Taxonomy" id="303371"/>
    <lineage>
        <taxon>Eukaryota</taxon>
        <taxon>Sar</taxon>
        <taxon>Stramenopiles</taxon>
        <taxon>Ochrophyta</taxon>
        <taxon>PX clade</taxon>
        <taxon>Xanthophyceae</taxon>
        <taxon>Tribonematales</taxon>
        <taxon>Tribonemataceae</taxon>
        <taxon>Tribonema</taxon>
    </lineage>
</organism>
<proteinExistence type="predicted"/>